<evidence type="ECO:0000313" key="3">
    <source>
        <dbReference type="Proteomes" id="UP000607653"/>
    </source>
</evidence>
<feature type="signal peptide" evidence="1">
    <location>
        <begin position="1"/>
        <end position="18"/>
    </location>
</feature>
<evidence type="ECO:0000256" key="1">
    <source>
        <dbReference type="SAM" id="SignalP"/>
    </source>
</evidence>
<gene>
    <name evidence="2" type="ORF">HUJ06_023178</name>
</gene>
<organism evidence="2 3">
    <name type="scientific">Nelumbo nucifera</name>
    <name type="common">Sacred lotus</name>
    <dbReference type="NCBI Taxonomy" id="4432"/>
    <lineage>
        <taxon>Eukaryota</taxon>
        <taxon>Viridiplantae</taxon>
        <taxon>Streptophyta</taxon>
        <taxon>Embryophyta</taxon>
        <taxon>Tracheophyta</taxon>
        <taxon>Spermatophyta</taxon>
        <taxon>Magnoliopsida</taxon>
        <taxon>Proteales</taxon>
        <taxon>Nelumbonaceae</taxon>
        <taxon>Nelumbo</taxon>
    </lineage>
</organism>
<accession>A0A822XSB5</accession>
<evidence type="ECO:0000313" key="2">
    <source>
        <dbReference type="EMBL" id="DAD21715.1"/>
    </source>
</evidence>
<protein>
    <recommendedName>
        <fullName evidence="4">Secreted protein</fullName>
    </recommendedName>
</protein>
<keyword evidence="1" id="KW-0732">Signal</keyword>
<dbReference type="Proteomes" id="UP000607653">
    <property type="component" value="Unassembled WGS sequence"/>
</dbReference>
<reference evidence="2 3" key="1">
    <citation type="journal article" date="2020" name="Mol. Biol. Evol.">
        <title>Distinct Expression and Methylation Patterns for Genes with Different Fates following a Single Whole-Genome Duplication in Flowering Plants.</title>
        <authorList>
            <person name="Shi T."/>
            <person name="Rahmani R.S."/>
            <person name="Gugger P.F."/>
            <person name="Wang M."/>
            <person name="Li H."/>
            <person name="Zhang Y."/>
            <person name="Li Z."/>
            <person name="Wang Q."/>
            <person name="Van de Peer Y."/>
            <person name="Marchal K."/>
            <person name="Chen J."/>
        </authorList>
    </citation>
    <scope>NUCLEOTIDE SEQUENCE [LARGE SCALE GENOMIC DNA]</scope>
    <source>
        <tissue evidence="2">Leaf</tissue>
    </source>
</reference>
<keyword evidence="3" id="KW-1185">Reference proteome</keyword>
<proteinExistence type="predicted"/>
<feature type="chain" id="PRO_5032756719" description="Secreted protein" evidence="1">
    <location>
        <begin position="19"/>
        <end position="72"/>
    </location>
</feature>
<dbReference type="EMBL" id="DUZY01000001">
    <property type="protein sequence ID" value="DAD21715.1"/>
    <property type="molecule type" value="Genomic_DNA"/>
</dbReference>
<comment type="caution">
    <text evidence="2">The sequence shown here is derived from an EMBL/GenBank/DDBJ whole genome shotgun (WGS) entry which is preliminary data.</text>
</comment>
<sequence length="72" mass="8054">MFALSVLCFLSFSSLNLQRLDLSSKMFPPICQLPNSYLNLLDNLYTEIGSICILCSSIEISCGEQSQIIFLN</sequence>
<name>A0A822XSB5_NELNU</name>
<dbReference type="AlphaFoldDB" id="A0A822XSB5"/>
<evidence type="ECO:0008006" key="4">
    <source>
        <dbReference type="Google" id="ProtNLM"/>
    </source>
</evidence>